<evidence type="ECO:0000313" key="11">
    <source>
        <dbReference type="Proteomes" id="UP000823388"/>
    </source>
</evidence>
<comment type="similarity">
    <text evidence="2 7">Belongs to the AAA ATPase family.</text>
</comment>
<accession>A0A8T0WB34</accession>
<dbReference type="EMBL" id="CM029039">
    <property type="protein sequence ID" value="KAG2641883.1"/>
    <property type="molecule type" value="Genomic_DNA"/>
</dbReference>
<keyword evidence="11" id="KW-1185">Reference proteome</keyword>
<evidence type="ECO:0000256" key="8">
    <source>
        <dbReference type="SAM" id="MobiDB-lite"/>
    </source>
</evidence>
<dbReference type="PANTHER" id="PTHR23073">
    <property type="entry name" value="26S PROTEASOME REGULATORY SUBUNIT"/>
    <property type="match status" value="1"/>
</dbReference>
<dbReference type="Pfam" id="PF00004">
    <property type="entry name" value="AAA"/>
    <property type="match status" value="1"/>
</dbReference>
<dbReference type="InterPro" id="IPR003960">
    <property type="entry name" value="ATPase_AAA_CS"/>
</dbReference>
<evidence type="ECO:0000259" key="9">
    <source>
        <dbReference type="SMART" id="SM00382"/>
    </source>
</evidence>
<dbReference type="Gene3D" id="2.40.50.140">
    <property type="entry name" value="Nucleic acid-binding proteins"/>
    <property type="match status" value="1"/>
</dbReference>
<dbReference type="Gene3D" id="1.10.8.60">
    <property type="match status" value="1"/>
</dbReference>
<keyword evidence="5 7" id="KW-0067">ATP-binding</keyword>
<dbReference type="InterPro" id="IPR050221">
    <property type="entry name" value="26S_Proteasome_ATPase"/>
</dbReference>
<dbReference type="InterPro" id="IPR003593">
    <property type="entry name" value="AAA+_ATPase"/>
</dbReference>
<feature type="region of interest" description="Disordered" evidence="8">
    <location>
        <begin position="99"/>
        <end position="118"/>
    </location>
</feature>
<reference evidence="10" key="1">
    <citation type="submission" date="2020-05" db="EMBL/GenBank/DDBJ databases">
        <title>WGS assembly of Panicum virgatum.</title>
        <authorList>
            <person name="Lovell J.T."/>
            <person name="Jenkins J."/>
            <person name="Shu S."/>
            <person name="Juenger T.E."/>
            <person name="Schmutz J."/>
        </authorList>
    </citation>
    <scope>NUCLEOTIDE SEQUENCE</scope>
    <source>
        <strain evidence="10">AP13</strain>
    </source>
</reference>
<keyword evidence="4 7" id="KW-0547">Nucleotide-binding</keyword>
<keyword evidence="6" id="KW-0647">Proteasome</keyword>
<dbReference type="InterPro" id="IPR012340">
    <property type="entry name" value="NA-bd_OB-fold"/>
</dbReference>
<evidence type="ECO:0000256" key="4">
    <source>
        <dbReference type="ARBA" id="ARBA00022741"/>
    </source>
</evidence>
<evidence type="ECO:0000256" key="5">
    <source>
        <dbReference type="ARBA" id="ARBA00022840"/>
    </source>
</evidence>
<dbReference type="SMART" id="SM00382">
    <property type="entry name" value="AAA"/>
    <property type="match status" value="1"/>
</dbReference>
<evidence type="ECO:0000256" key="3">
    <source>
        <dbReference type="ARBA" id="ARBA00022490"/>
    </source>
</evidence>
<comment type="caution">
    <text evidence="10">The sequence shown here is derived from an EMBL/GenBank/DDBJ whole genome shotgun (WGS) entry which is preliminary data.</text>
</comment>
<dbReference type="GO" id="GO:0005524">
    <property type="term" value="F:ATP binding"/>
    <property type="evidence" value="ECO:0007669"/>
    <property type="project" value="UniProtKB-KW"/>
</dbReference>
<dbReference type="SUPFAM" id="SSF52540">
    <property type="entry name" value="P-loop containing nucleoside triphosphate hydrolases"/>
    <property type="match status" value="1"/>
</dbReference>
<proteinExistence type="inferred from homology"/>
<feature type="domain" description="AAA+ ATPase" evidence="9">
    <location>
        <begin position="226"/>
        <end position="369"/>
    </location>
</feature>
<dbReference type="GO" id="GO:0000502">
    <property type="term" value="C:proteasome complex"/>
    <property type="evidence" value="ECO:0007669"/>
    <property type="project" value="UniProtKB-KW"/>
</dbReference>
<dbReference type="AlphaFoldDB" id="A0A8T0WB34"/>
<dbReference type="GO" id="GO:0016887">
    <property type="term" value="F:ATP hydrolysis activity"/>
    <property type="evidence" value="ECO:0007669"/>
    <property type="project" value="InterPro"/>
</dbReference>
<evidence type="ECO:0000256" key="2">
    <source>
        <dbReference type="ARBA" id="ARBA00006914"/>
    </source>
</evidence>
<dbReference type="Proteomes" id="UP000823388">
    <property type="component" value="Chromosome 2K"/>
</dbReference>
<organism evidence="10 11">
    <name type="scientific">Panicum virgatum</name>
    <name type="common">Blackwell switchgrass</name>
    <dbReference type="NCBI Taxonomy" id="38727"/>
    <lineage>
        <taxon>Eukaryota</taxon>
        <taxon>Viridiplantae</taxon>
        <taxon>Streptophyta</taxon>
        <taxon>Embryophyta</taxon>
        <taxon>Tracheophyta</taxon>
        <taxon>Spermatophyta</taxon>
        <taxon>Magnoliopsida</taxon>
        <taxon>Liliopsida</taxon>
        <taxon>Poales</taxon>
        <taxon>Poaceae</taxon>
        <taxon>PACMAD clade</taxon>
        <taxon>Panicoideae</taxon>
        <taxon>Panicodae</taxon>
        <taxon>Paniceae</taxon>
        <taxon>Panicinae</taxon>
        <taxon>Panicum</taxon>
        <taxon>Panicum sect. Hiantes</taxon>
    </lineage>
</organism>
<dbReference type="InterPro" id="IPR027417">
    <property type="entry name" value="P-loop_NTPase"/>
</dbReference>
<dbReference type="InterPro" id="IPR003959">
    <property type="entry name" value="ATPase_AAA_core"/>
</dbReference>
<dbReference type="Gene3D" id="3.40.50.300">
    <property type="entry name" value="P-loop containing nucleotide triphosphate hydrolases"/>
    <property type="match status" value="1"/>
</dbReference>
<evidence type="ECO:0000256" key="1">
    <source>
        <dbReference type="ARBA" id="ARBA00004496"/>
    </source>
</evidence>
<evidence type="ECO:0000256" key="7">
    <source>
        <dbReference type="RuleBase" id="RU003651"/>
    </source>
</evidence>
<evidence type="ECO:0000313" key="10">
    <source>
        <dbReference type="EMBL" id="KAG2641883.1"/>
    </source>
</evidence>
<dbReference type="GO" id="GO:0005737">
    <property type="term" value="C:cytoplasm"/>
    <property type="evidence" value="ECO:0007669"/>
    <property type="project" value="UniProtKB-SubCell"/>
</dbReference>
<keyword evidence="3" id="KW-0963">Cytoplasm</keyword>
<gene>
    <name evidence="10" type="ORF">PVAP13_2KG219800</name>
</gene>
<dbReference type="Pfam" id="PF17862">
    <property type="entry name" value="AAA_lid_3"/>
    <property type="match status" value="1"/>
</dbReference>
<comment type="subcellular location">
    <subcellularLocation>
        <location evidence="1">Cytoplasm</location>
    </subcellularLocation>
</comment>
<protein>
    <recommendedName>
        <fullName evidence="9">AAA+ ATPase domain-containing protein</fullName>
    </recommendedName>
</protein>
<dbReference type="InterPro" id="IPR041569">
    <property type="entry name" value="AAA_lid_3"/>
</dbReference>
<sequence>MAASAVAPPSLLHRALSFHGRTVTSMATDAASVAPPLHRTLSCPSAFSYLDPPPVSPAEAVYRFAHGEVGDGDGADLYEQLHSLERELDRLEQRMRLEAAEPRRQVRSAEDSLKDEKGGTPLVFGHVVELVGEDHAVVEEAADDGRSRGYYVRVGTTTVDRGRLKPSATVLLHASPSRAVLEVLPAGAAAGAAASLLVADGERPGVTYDDLPLTRPELFARLGVDPPRGVLLCGPPGTGKTMLARAVAHHTSAAFFRVSGAALVAKFLGEGPRMVRDVFRLAREKAPSIVFIDEVDAVATARSSSSTGGDREVQRVLVELLAQMDGFDGDGRAGDGVRVIMATNRADALDPALLRPGRLDCRIEFPLPDRRQKWLMFGACAAGMSLDGGVDLESLAARHDGMSAAEIAAVCFEAGMRAVRCDRSVVTHQDFEEGYRAVAKRPEYGAYYELSFYS</sequence>
<dbReference type="PROSITE" id="PS00674">
    <property type="entry name" value="AAA"/>
    <property type="match status" value="1"/>
</dbReference>
<evidence type="ECO:0000256" key="6">
    <source>
        <dbReference type="ARBA" id="ARBA00022942"/>
    </source>
</evidence>
<name>A0A8T0WB34_PANVG</name>
<dbReference type="FunFam" id="3.40.50.300:FF:000033">
    <property type="entry name" value="26S protease regulatory subunit 6B"/>
    <property type="match status" value="1"/>
</dbReference>